<keyword evidence="3" id="KW-1185">Reference proteome</keyword>
<evidence type="ECO:0000313" key="2">
    <source>
        <dbReference type="EMBL" id="MFC0626569.1"/>
    </source>
</evidence>
<comment type="caution">
    <text evidence="2">The sequence shown here is derived from an EMBL/GenBank/DDBJ whole genome shotgun (WGS) entry which is preliminary data.</text>
</comment>
<sequence length="99" mass="10188">MTNSTIGRALATGVLLAGLGAINPVTASADPVVPCGARSTPVGSYINLTYKNCTGSGQAKQPYRNGTTAQNCKHVPAGQWVSWTQLPGGSPWTAIDCLQ</sequence>
<keyword evidence="1" id="KW-0732">Signal</keyword>
<evidence type="ECO:0000313" key="3">
    <source>
        <dbReference type="Proteomes" id="UP001589890"/>
    </source>
</evidence>
<dbReference type="Proteomes" id="UP001589890">
    <property type="component" value="Unassembled WGS sequence"/>
</dbReference>
<reference evidence="2 3" key="1">
    <citation type="submission" date="2024-09" db="EMBL/GenBank/DDBJ databases">
        <authorList>
            <person name="Sun Q."/>
            <person name="Mori K."/>
        </authorList>
    </citation>
    <scope>NUCLEOTIDE SEQUENCE [LARGE SCALE GENOMIC DNA]</scope>
    <source>
        <strain evidence="2 3">CGMCC 1.15906</strain>
    </source>
</reference>
<dbReference type="EMBL" id="JBHLTC010000028">
    <property type="protein sequence ID" value="MFC0626569.1"/>
    <property type="molecule type" value="Genomic_DNA"/>
</dbReference>
<accession>A0ABV6QPK3</accession>
<organism evidence="2 3">
    <name type="scientific">Kribbella deserti</name>
    <dbReference type="NCBI Taxonomy" id="1926257"/>
    <lineage>
        <taxon>Bacteria</taxon>
        <taxon>Bacillati</taxon>
        <taxon>Actinomycetota</taxon>
        <taxon>Actinomycetes</taxon>
        <taxon>Propionibacteriales</taxon>
        <taxon>Kribbellaceae</taxon>
        <taxon>Kribbella</taxon>
    </lineage>
</organism>
<evidence type="ECO:0000256" key="1">
    <source>
        <dbReference type="SAM" id="SignalP"/>
    </source>
</evidence>
<proteinExistence type="predicted"/>
<dbReference type="RefSeq" id="WP_380050333.1">
    <property type="nucleotide sequence ID" value="NZ_JBHLTC010000028.1"/>
</dbReference>
<protein>
    <recommendedName>
        <fullName evidence="4">Secreted protein</fullName>
    </recommendedName>
</protein>
<name>A0ABV6QPK3_9ACTN</name>
<feature type="signal peptide" evidence="1">
    <location>
        <begin position="1"/>
        <end position="29"/>
    </location>
</feature>
<feature type="chain" id="PRO_5045140601" description="Secreted protein" evidence="1">
    <location>
        <begin position="30"/>
        <end position="99"/>
    </location>
</feature>
<gene>
    <name evidence="2" type="ORF">ACFFGN_20995</name>
</gene>
<evidence type="ECO:0008006" key="4">
    <source>
        <dbReference type="Google" id="ProtNLM"/>
    </source>
</evidence>